<evidence type="ECO:0000256" key="5">
    <source>
        <dbReference type="ARBA" id="ARBA00022491"/>
    </source>
</evidence>
<organism evidence="15 16">
    <name type="scientific">Syphacia muris</name>
    <dbReference type="NCBI Taxonomy" id="451379"/>
    <lineage>
        <taxon>Eukaryota</taxon>
        <taxon>Metazoa</taxon>
        <taxon>Ecdysozoa</taxon>
        <taxon>Nematoda</taxon>
        <taxon>Chromadorea</taxon>
        <taxon>Rhabditida</taxon>
        <taxon>Spirurina</taxon>
        <taxon>Oxyuridomorpha</taxon>
        <taxon>Oxyuroidea</taxon>
        <taxon>Oxyuridae</taxon>
        <taxon>Syphacia</taxon>
    </lineage>
</organism>
<keyword evidence="12" id="KW-0539">Nucleus</keyword>
<name>A0A0N5AVK7_9BILA</name>
<evidence type="ECO:0000256" key="4">
    <source>
        <dbReference type="ARBA" id="ARBA00022454"/>
    </source>
</evidence>
<dbReference type="InterPro" id="IPR041938">
    <property type="entry name" value="Hist-Lys_N-MTase_N"/>
</dbReference>
<dbReference type="STRING" id="451379.A0A0N5AVK7"/>
<keyword evidence="10" id="KW-0805">Transcription regulation</keyword>
<proteinExistence type="predicted"/>
<evidence type="ECO:0000256" key="9">
    <source>
        <dbReference type="ARBA" id="ARBA00022853"/>
    </source>
</evidence>
<dbReference type="PROSITE" id="PS51570">
    <property type="entry name" value="SAM_MT43_SUVAR420_2"/>
    <property type="match status" value="1"/>
</dbReference>
<evidence type="ECO:0000256" key="8">
    <source>
        <dbReference type="ARBA" id="ARBA00022691"/>
    </source>
</evidence>
<dbReference type="PANTHER" id="PTHR12977:SF4">
    <property type="entry name" value="HISTONE-LYSINE N-METHYLTRANSFERASE KMT5B"/>
    <property type="match status" value="1"/>
</dbReference>
<feature type="compositionally biased region" description="Basic and acidic residues" evidence="13">
    <location>
        <begin position="396"/>
        <end position="407"/>
    </location>
</feature>
<evidence type="ECO:0000256" key="10">
    <source>
        <dbReference type="ARBA" id="ARBA00023015"/>
    </source>
</evidence>
<keyword evidence="9" id="KW-0156">Chromatin regulator</keyword>
<evidence type="ECO:0000256" key="6">
    <source>
        <dbReference type="ARBA" id="ARBA00022603"/>
    </source>
</evidence>
<evidence type="ECO:0000256" key="12">
    <source>
        <dbReference type="ARBA" id="ARBA00023242"/>
    </source>
</evidence>
<evidence type="ECO:0000256" key="7">
    <source>
        <dbReference type="ARBA" id="ARBA00022679"/>
    </source>
</evidence>
<dbReference type="AlphaFoldDB" id="A0A0N5AVK7"/>
<evidence type="ECO:0000259" key="14">
    <source>
        <dbReference type="PROSITE" id="PS50280"/>
    </source>
</evidence>
<dbReference type="EC" id="2.1.1.362" evidence="3"/>
<dbReference type="GO" id="GO:0032259">
    <property type="term" value="P:methylation"/>
    <property type="evidence" value="ECO:0007669"/>
    <property type="project" value="UniProtKB-KW"/>
</dbReference>
<dbReference type="PANTHER" id="PTHR12977">
    <property type="entry name" value="SUPPRESSOR OF VARIEGATION 4-20-RELATED"/>
    <property type="match status" value="1"/>
</dbReference>
<sequence>MDLPKEILELPNKASGHHTMTPEELCNNDDIVTSAVIDPILGFKTHKMNLNFKRPPRREHFQFRRIMRNYIENQNRSLAVVEIMRVRCVKSYISTFELRQLLNFRDHVSVDDVNMKLKKWFFRFTIKRCNRYKAENRLGAMLVATRDWRKDEIIDSLVGVIGEMNEEQELQILKKDVNDFSVMYSTRKQKAQLWLGPGAYINHDCRPNCKFIPNGPTAVIKVLRNIAVGEEITCYYGDNFFGDSNERCECHTCERHGRGCFANLRSIKADISHSPGYVNAAGNKQSAYVLRETDSRLSRNTDADVSLLDSFMTLRKHDSKLNLANPAFSNGCLRKCVQGCCCCDSILKKNATQNFKKITRSSSCVKKHITHKSLITAVEAKSPKRRRVSSAKCPRKRPELMKKESGKSLDTSGSKNICSTKEDSVTKKKYSLCKKCTNDCRKRSFKRISKVNGSSNRNVEQVKTDKSLKLLTDRSAVVNSEKLLNGCEDFSNDTFILDDSCRKIDGVLSEPYIVDRKTAEEADNCDLNLNTSKPFPICEPNIDLEAESVSSLEYGVGSDNNIDGGDSFNEVNIPSIVNLDASCEPINKGTAAVPFLNSASYSSVLCS</sequence>
<dbReference type="CDD" id="cd10524">
    <property type="entry name" value="SET_Suv4-20-like"/>
    <property type="match status" value="1"/>
</dbReference>
<dbReference type="InterPro" id="IPR046341">
    <property type="entry name" value="SET_dom_sf"/>
</dbReference>
<keyword evidence="7" id="KW-0808">Transferase</keyword>
<evidence type="ECO:0000256" key="2">
    <source>
        <dbReference type="ARBA" id="ARBA00004286"/>
    </source>
</evidence>
<evidence type="ECO:0000313" key="16">
    <source>
        <dbReference type="WBParaSite" id="SMUV_0000892901-mRNA-1"/>
    </source>
</evidence>
<dbReference type="SUPFAM" id="SSF82199">
    <property type="entry name" value="SET domain"/>
    <property type="match status" value="1"/>
</dbReference>
<feature type="compositionally biased region" description="Basic residues" evidence="13">
    <location>
        <begin position="383"/>
        <end position="395"/>
    </location>
</feature>
<dbReference type="GO" id="GO:0005694">
    <property type="term" value="C:chromosome"/>
    <property type="evidence" value="ECO:0007669"/>
    <property type="project" value="UniProtKB-SubCell"/>
</dbReference>
<dbReference type="Proteomes" id="UP000046393">
    <property type="component" value="Unplaced"/>
</dbReference>
<dbReference type="Pfam" id="PF00856">
    <property type="entry name" value="SET"/>
    <property type="match status" value="1"/>
</dbReference>
<dbReference type="PROSITE" id="PS50280">
    <property type="entry name" value="SET"/>
    <property type="match status" value="1"/>
</dbReference>
<reference evidence="16" key="1">
    <citation type="submission" date="2017-02" db="UniProtKB">
        <authorList>
            <consortium name="WormBaseParasite"/>
        </authorList>
    </citation>
    <scope>IDENTIFICATION</scope>
</reference>
<dbReference type="InterPro" id="IPR001214">
    <property type="entry name" value="SET_dom"/>
</dbReference>
<dbReference type="GO" id="GO:0005634">
    <property type="term" value="C:nucleus"/>
    <property type="evidence" value="ECO:0007669"/>
    <property type="project" value="UniProtKB-SubCell"/>
</dbReference>
<evidence type="ECO:0000256" key="13">
    <source>
        <dbReference type="SAM" id="MobiDB-lite"/>
    </source>
</evidence>
<dbReference type="SMART" id="SM00317">
    <property type="entry name" value="SET"/>
    <property type="match status" value="1"/>
</dbReference>
<protein>
    <recommendedName>
        <fullName evidence="3">[histone H4]-N-methyl-L-lysine(20) N-methyltransferase</fullName>
        <ecNumber evidence="3">2.1.1.362</ecNumber>
    </recommendedName>
</protein>
<dbReference type="Gene3D" id="2.170.270.10">
    <property type="entry name" value="SET domain"/>
    <property type="match status" value="1"/>
</dbReference>
<evidence type="ECO:0000256" key="11">
    <source>
        <dbReference type="ARBA" id="ARBA00023163"/>
    </source>
</evidence>
<keyword evidence="5" id="KW-0678">Repressor</keyword>
<evidence type="ECO:0000256" key="3">
    <source>
        <dbReference type="ARBA" id="ARBA00012188"/>
    </source>
</evidence>
<feature type="domain" description="SET" evidence="14">
    <location>
        <begin position="122"/>
        <end position="237"/>
    </location>
</feature>
<comment type="subcellular location">
    <subcellularLocation>
        <location evidence="2">Chromosome</location>
    </subcellularLocation>
    <subcellularLocation>
        <location evidence="1">Nucleus</location>
    </subcellularLocation>
</comment>
<accession>A0A0N5AVK7</accession>
<dbReference type="WBParaSite" id="SMUV_0000892901-mRNA-1">
    <property type="protein sequence ID" value="SMUV_0000892901-mRNA-1"/>
    <property type="gene ID" value="SMUV_0000892901"/>
</dbReference>
<keyword evidence="8" id="KW-0949">S-adenosyl-L-methionine</keyword>
<dbReference type="InterPro" id="IPR025790">
    <property type="entry name" value="Suv4-20_animal"/>
</dbReference>
<evidence type="ECO:0000313" key="15">
    <source>
        <dbReference type="Proteomes" id="UP000046393"/>
    </source>
</evidence>
<evidence type="ECO:0000256" key="1">
    <source>
        <dbReference type="ARBA" id="ARBA00004123"/>
    </source>
</evidence>
<dbReference type="InterPro" id="IPR039977">
    <property type="entry name" value="Suv4-20/Set9"/>
</dbReference>
<keyword evidence="11" id="KW-0804">Transcription</keyword>
<keyword evidence="15" id="KW-1185">Reference proteome</keyword>
<dbReference type="GO" id="GO:0140941">
    <property type="term" value="F:histone H4K20me methyltransferase activity"/>
    <property type="evidence" value="ECO:0007669"/>
    <property type="project" value="UniProtKB-EC"/>
</dbReference>
<dbReference type="FunFam" id="2.170.270.10:FF:000006">
    <property type="entry name" value="Histone-lysine N-methyltransferase"/>
    <property type="match status" value="1"/>
</dbReference>
<keyword evidence="6" id="KW-0489">Methyltransferase</keyword>
<feature type="region of interest" description="Disordered" evidence="13">
    <location>
        <begin position="380"/>
        <end position="413"/>
    </location>
</feature>
<dbReference type="Gene3D" id="1.10.10.1700">
    <property type="entry name" value="Histone-lysine N-methyltransferase"/>
    <property type="match status" value="1"/>
</dbReference>
<keyword evidence="4" id="KW-0158">Chromosome</keyword>